<dbReference type="InterPro" id="IPR000719">
    <property type="entry name" value="Prot_kinase_dom"/>
</dbReference>
<evidence type="ECO:0000256" key="6">
    <source>
        <dbReference type="ARBA" id="ARBA00022840"/>
    </source>
</evidence>
<keyword evidence="5 8" id="KW-0418">Kinase</keyword>
<dbReference type="PANTHER" id="PTHR13954">
    <property type="entry name" value="IRE1-RELATED"/>
    <property type="match status" value="1"/>
</dbReference>
<dbReference type="PANTHER" id="PTHR13954:SF6">
    <property type="entry name" value="NON-SPECIFIC SERINE_THREONINE PROTEIN KINASE"/>
    <property type="match status" value="1"/>
</dbReference>
<dbReference type="SMART" id="SM00220">
    <property type="entry name" value="S_TKc"/>
    <property type="match status" value="1"/>
</dbReference>
<dbReference type="GO" id="GO:0005524">
    <property type="term" value="F:ATP binding"/>
    <property type="evidence" value="ECO:0007669"/>
    <property type="project" value="UniProtKB-KW"/>
</dbReference>
<evidence type="ECO:0000313" key="9">
    <source>
        <dbReference type="Proteomes" id="UP000094527"/>
    </source>
</evidence>
<evidence type="ECO:0000256" key="1">
    <source>
        <dbReference type="ARBA" id="ARBA00012513"/>
    </source>
</evidence>
<evidence type="ECO:0000259" key="7">
    <source>
        <dbReference type="PROSITE" id="PS50011"/>
    </source>
</evidence>
<dbReference type="Gene3D" id="3.30.200.20">
    <property type="entry name" value="Phosphorylase Kinase, domain 1"/>
    <property type="match status" value="1"/>
</dbReference>
<dbReference type="InterPro" id="IPR011009">
    <property type="entry name" value="Kinase-like_dom_sf"/>
</dbReference>
<accession>A0A1D2MSU1</accession>
<dbReference type="OrthoDB" id="6060579at2759"/>
<dbReference type="AlphaFoldDB" id="A0A1D2MSU1"/>
<keyword evidence="3" id="KW-0808">Transferase</keyword>
<evidence type="ECO:0000256" key="2">
    <source>
        <dbReference type="ARBA" id="ARBA00022527"/>
    </source>
</evidence>
<dbReference type="InterPro" id="IPR008271">
    <property type="entry name" value="Ser/Thr_kinase_AS"/>
</dbReference>
<dbReference type="GO" id="GO:0004521">
    <property type="term" value="F:RNA endonuclease activity"/>
    <property type="evidence" value="ECO:0007669"/>
    <property type="project" value="InterPro"/>
</dbReference>
<evidence type="ECO:0000256" key="5">
    <source>
        <dbReference type="ARBA" id="ARBA00022777"/>
    </source>
</evidence>
<dbReference type="InterPro" id="IPR045133">
    <property type="entry name" value="IRE1/2-like"/>
</dbReference>
<gene>
    <name evidence="8" type="ORF">Ocin01_10605</name>
</gene>
<dbReference type="GO" id="GO:0004674">
    <property type="term" value="F:protein serine/threonine kinase activity"/>
    <property type="evidence" value="ECO:0007669"/>
    <property type="project" value="UniProtKB-KW"/>
</dbReference>
<dbReference type="GO" id="GO:0036498">
    <property type="term" value="P:IRE1-mediated unfolded protein response"/>
    <property type="evidence" value="ECO:0007669"/>
    <property type="project" value="TreeGrafter"/>
</dbReference>
<keyword evidence="4" id="KW-0547">Nucleotide-binding</keyword>
<dbReference type="CDD" id="cd01671">
    <property type="entry name" value="CARD"/>
    <property type="match status" value="1"/>
</dbReference>
<dbReference type="SUPFAM" id="SSF56112">
    <property type="entry name" value="Protein kinase-like (PK-like)"/>
    <property type="match status" value="1"/>
</dbReference>
<dbReference type="FunFam" id="3.30.200.20:FF:000077">
    <property type="entry name" value="Putative Serine/threonine-protein kinase/endoribonuclease IRE1"/>
    <property type="match status" value="1"/>
</dbReference>
<dbReference type="SUPFAM" id="SSF47986">
    <property type="entry name" value="DEATH domain"/>
    <property type="match status" value="1"/>
</dbReference>
<dbReference type="GO" id="GO:1990604">
    <property type="term" value="C:IRE1-TRAF2-ASK1 complex"/>
    <property type="evidence" value="ECO:0007669"/>
    <property type="project" value="TreeGrafter"/>
</dbReference>
<dbReference type="Gene3D" id="1.10.533.10">
    <property type="entry name" value="Death Domain, Fas"/>
    <property type="match status" value="1"/>
</dbReference>
<comment type="caution">
    <text evidence="8">The sequence shown here is derived from an EMBL/GenBank/DDBJ whole genome shotgun (WGS) entry which is preliminary data.</text>
</comment>
<dbReference type="GO" id="GO:0051082">
    <property type="term" value="F:unfolded protein binding"/>
    <property type="evidence" value="ECO:0007669"/>
    <property type="project" value="TreeGrafter"/>
</dbReference>
<dbReference type="GO" id="GO:0070059">
    <property type="term" value="P:intrinsic apoptotic signaling pathway in response to endoplasmic reticulum stress"/>
    <property type="evidence" value="ECO:0007669"/>
    <property type="project" value="TreeGrafter"/>
</dbReference>
<dbReference type="Gene3D" id="1.10.510.10">
    <property type="entry name" value="Transferase(Phosphotransferase) domain 1"/>
    <property type="match status" value="1"/>
</dbReference>
<keyword evidence="2" id="KW-0723">Serine/threonine-protein kinase</keyword>
<name>A0A1D2MSU1_ORCCI</name>
<keyword evidence="9" id="KW-1185">Reference proteome</keyword>
<feature type="domain" description="Protein kinase" evidence="7">
    <location>
        <begin position="107"/>
        <end position="436"/>
    </location>
</feature>
<evidence type="ECO:0000256" key="3">
    <source>
        <dbReference type="ARBA" id="ARBA00022679"/>
    </source>
</evidence>
<dbReference type="PROSITE" id="PS50011">
    <property type="entry name" value="PROTEIN_KINASE_DOM"/>
    <property type="match status" value="1"/>
</dbReference>
<evidence type="ECO:0000313" key="8">
    <source>
        <dbReference type="EMBL" id="ODM96076.1"/>
    </source>
</evidence>
<dbReference type="STRING" id="48709.A0A1D2MSU1"/>
<dbReference type="PROSITE" id="PS00108">
    <property type="entry name" value="PROTEIN_KINASE_ST"/>
    <property type="match status" value="1"/>
</dbReference>
<proteinExistence type="predicted"/>
<dbReference type="Pfam" id="PF00069">
    <property type="entry name" value="Pkinase"/>
    <property type="match status" value="1"/>
</dbReference>
<dbReference type="InterPro" id="IPR011029">
    <property type="entry name" value="DEATH-like_dom_sf"/>
</dbReference>
<organism evidence="8 9">
    <name type="scientific">Orchesella cincta</name>
    <name type="common">Springtail</name>
    <name type="synonym">Podura cincta</name>
    <dbReference type="NCBI Taxonomy" id="48709"/>
    <lineage>
        <taxon>Eukaryota</taxon>
        <taxon>Metazoa</taxon>
        <taxon>Ecdysozoa</taxon>
        <taxon>Arthropoda</taxon>
        <taxon>Hexapoda</taxon>
        <taxon>Collembola</taxon>
        <taxon>Entomobryomorpha</taxon>
        <taxon>Entomobryoidea</taxon>
        <taxon>Orchesellidae</taxon>
        <taxon>Orchesellinae</taxon>
        <taxon>Orchesella</taxon>
    </lineage>
</organism>
<reference evidence="8 9" key="1">
    <citation type="journal article" date="2016" name="Genome Biol. Evol.">
        <title>Gene Family Evolution Reflects Adaptation to Soil Environmental Stressors in the Genome of the Collembolan Orchesella cincta.</title>
        <authorList>
            <person name="Faddeeva-Vakhrusheva A."/>
            <person name="Derks M.F."/>
            <person name="Anvar S.Y."/>
            <person name="Agamennone V."/>
            <person name="Suring W."/>
            <person name="Smit S."/>
            <person name="van Straalen N.M."/>
            <person name="Roelofs D."/>
        </authorList>
    </citation>
    <scope>NUCLEOTIDE SEQUENCE [LARGE SCALE GENOMIC DNA]</scope>
    <source>
        <tissue evidence="8">Mixed pool</tissue>
    </source>
</reference>
<protein>
    <recommendedName>
        <fullName evidence="1">non-specific serine/threonine protein kinase</fullName>
        <ecNumber evidence="1">2.7.11.1</ecNumber>
    </recommendedName>
</protein>
<dbReference type="Proteomes" id="UP000094527">
    <property type="component" value="Unassembled WGS sequence"/>
</dbReference>
<evidence type="ECO:0000256" key="4">
    <source>
        <dbReference type="ARBA" id="ARBA00022741"/>
    </source>
</evidence>
<dbReference type="EC" id="2.7.11.1" evidence="1"/>
<keyword evidence="6" id="KW-0067">ATP-binding</keyword>
<sequence>MEQWQKEIIQANLPDLIGNTICNCVMLAEFSASGILSQCDIEALKSHEDNSAKSYSFYTILMKKRDAFPKLLEVLQETKQTGSLYTLLTGAMERKNKGLGEIKLLTYDENAILGEGSHGTVVYKGQFSGRNVAVKRINNATFNAKENATLMQEVDVLQACDSHENIVRYFGSSLAINHIFIALELCDITLKDWVASKTINIQPLEVLRQVTVGLEWLHSKQFIHRDLKPENILLTHELSKVKLSDFGLSRRVANGKSYALTAGFGTEGWVAPEILSQAQDGYCNQIKFTYKSDIFALGCICYYVLTDGKHAFGDHFRRTANILDGKLMVKETDLIYAIPQNIKVIELMVSNEPTDMGPSDDKNKMAHTNGNFSTETCLNTLICRLAYDDITMGHLNAAGEVELIKNLAGEFSTRLQIGQTRQNELVCVAALRHNYFVKSWTLRDILANSNHEVLYEGKLVEMTLEFFLGQMLKILKPFAESKTCKIFNKIIIAVPVPFMWGDTANELQTALKNYAGFDDAKIVTEISCLARSYVKNNYPSEEQELLVLSQNFTYKKYLIGDINHGVDVGLYKCRPDSEIEKNPQRLTLENCLVGTFQNRKPRSVVIACDLKEQYEKIKGETARYDLIVHTFPNHKLEIIKGAVLSLSIN</sequence>
<dbReference type="EMBL" id="LJIJ01000584">
    <property type="protein sequence ID" value="ODM96076.1"/>
    <property type="molecule type" value="Genomic_DNA"/>
</dbReference>